<reference evidence="2 3" key="1">
    <citation type="submission" date="2023-12" db="EMBL/GenBank/DDBJ databases">
        <authorList>
            <person name="Manesh M.J.H."/>
            <person name="Bing R.G."/>
            <person name="Willard D.J."/>
            <person name="Kelly R.M."/>
        </authorList>
    </citation>
    <scope>NUCLEOTIDE SEQUENCE [LARGE SCALE GENOMIC DNA]</scope>
    <source>
        <strain evidence="2 3">DSM 8977</strain>
    </source>
</reference>
<dbReference type="RefSeq" id="WP_045174829.1">
    <property type="nucleotide sequence ID" value="NZ_CP139957.1"/>
</dbReference>
<feature type="transmembrane region" description="Helical" evidence="1">
    <location>
        <begin position="12"/>
        <end position="30"/>
    </location>
</feature>
<keyword evidence="3" id="KW-1185">Reference proteome</keyword>
<dbReference type="Proteomes" id="UP001322744">
    <property type="component" value="Chromosome"/>
</dbReference>
<keyword evidence="1" id="KW-0812">Transmembrane</keyword>
<keyword evidence="1" id="KW-0472">Membrane</keyword>
<organism evidence="2 3">
    <name type="scientific">Anaerocellum danielii</name>
    <dbReference type="NCBI Taxonomy" id="1387557"/>
    <lineage>
        <taxon>Bacteria</taxon>
        <taxon>Bacillati</taxon>
        <taxon>Bacillota</taxon>
        <taxon>Bacillota incertae sedis</taxon>
        <taxon>Caldicellulosiruptorales</taxon>
        <taxon>Caldicellulosiruptoraceae</taxon>
        <taxon>Anaerocellum</taxon>
    </lineage>
</organism>
<proteinExistence type="predicted"/>
<evidence type="ECO:0000313" key="3">
    <source>
        <dbReference type="Proteomes" id="UP001322744"/>
    </source>
</evidence>
<evidence type="ECO:0000313" key="2">
    <source>
        <dbReference type="EMBL" id="WPX10058.1"/>
    </source>
</evidence>
<keyword evidence="1" id="KW-1133">Transmembrane helix</keyword>
<sequence>MGGGIHFENKKVIPYFLLLVLIILNITGCSRNNFPKKEDKYTKTQKIAISALSDTFSMYKTKKFNLLKYKKYNNWHLFLYYMTTDNSPQYLLCLVENNKALWYASAGYPAMSMGFGVNRVKYKGKSIYFCNLNTSTWIPSTGARKPTNYTKMVFEFENGTKLIENVKGDKGYIVIVDGYKKLKDIILYNAKGEIVNRYEDIGYDCYECKIVGFKSK</sequence>
<name>A0ABZ0U2V5_9FIRM</name>
<accession>A0ABZ0U2V5</accession>
<dbReference type="EMBL" id="CP139957">
    <property type="protein sequence ID" value="WPX10058.1"/>
    <property type="molecule type" value="Genomic_DNA"/>
</dbReference>
<evidence type="ECO:0000256" key="1">
    <source>
        <dbReference type="SAM" id="Phobius"/>
    </source>
</evidence>
<protein>
    <recommendedName>
        <fullName evidence="4">Lipoprotein</fullName>
    </recommendedName>
</protein>
<evidence type="ECO:0008006" key="4">
    <source>
        <dbReference type="Google" id="ProtNLM"/>
    </source>
</evidence>
<gene>
    <name evidence="2" type="ORF">SOJ16_001317</name>
</gene>